<evidence type="ECO:0000256" key="3">
    <source>
        <dbReference type="PROSITE-ProRule" id="PRU00339"/>
    </source>
</evidence>
<keyword evidence="2 3" id="KW-0802">TPR repeat</keyword>
<dbReference type="Pfam" id="PF04471">
    <property type="entry name" value="Mrr_cat"/>
    <property type="match status" value="1"/>
</dbReference>
<evidence type="ECO:0000256" key="4">
    <source>
        <dbReference type="SAM" id="Phobius"/>
    </source>
</evidence>
<dbReference type="GO" id="GO:0003677">
    <property type="term" value="F:DNA binding"/>
    <property type="evidence" value="ECO:0007669"/>
    <property type="project" value="InterPro"/>
</dbReference>
<evidence type="ECO:0000259" key="5">
    <source>
        <dbReference type="Pfam" id="PF04471"/>
    </source>
</evidence>
<keyword evidence="4" id="KW-1133">Transmembrane helix</keyword>
<dbReference type="Gene3D" id="1.25.40.10">
    <property type="entry name" value="Tetratricopeptide repeat domain"/>
    <property type="match status" value="3"/>
</dbReference>
<dbReference type="Pfam" id="PF13432">
    <property type="entry name" value="TPR_16"/>
    <property type="match status" value="3"/>
</dbReference>
<feature type="transmembrane region" description="Helical" evidence="4">
    <location>
        <begin position="6"/>
        <end position="23"/>
    </location>
</feature>
<evidence type="ECO:0000313" key="7">
    <source>
        <dbReference type="Proteomes" id="UP000323824"/>
    </source>
</evidence>
<keyword evidence="7" id="KW-1185">Reference proteome</keyword>
<evidence type="ECO:0000313" key="6">
    <source>
        <dbReference type="EMBL" id="QEN04038.1"/>
    </source>
</evidence>
<dbReference type="AlphaFoldDB" id="A0A5C1Q9L3"/>
<dbReference type="OrthoDB" id="366548at2"/>
<keyword evidence="4" id="KW-0472">Membrane</keyword>
<dbReference type="RefSeq" id="WP_149567295.1">
    <property type="nucleotide sequence ID" value="NZ_CP035807.1"/>
</dbReference>
<reference evidence="6 7" key="1">
    <citation type="submission" date="2019-02" db="EMBL/GenBank/DDBJ databases">
        <authorList>
            <person name="Fomenkov A."/>
            <person name="Dubinina G."/>
            <person name="Grabovich M."/>
            <person name="Vincze T."/>
            <person name="Roberts R.J."/>
        </authorList>
    </citation>
    <scope>NUCLEOTIDE SEQUENCE [LARGE SCALE GENOMIC DNA]</scope>
    <source>
        <strain evidence="6 7">P</strain>
    </source>
</reference>
<dbReference type="PANTHER" id="PTHR45586:SF1">
    <property type="entry name" value="LIPOPOLYSACCHARIDE ASSEMBLY PROTEIN B"/>
    <property type="match status" value="1"/>
</dbReference>
<dbReference type="GO" id="GO:0009307">
    <property type="term" value="P:DNA restriction-modification system"/>
    <property type="evidence" value="ECO:0007669"/>
    <property type="project" value="InterPro"/>
</dbReference>
<proteinExistence type="predicted"/>
<dbReference type="KEGG" id="sper:EW093_04745"/>
<name>A0A5C1Q9L3_9SPIO</name>
<evidence type="ECO:0000256" key="2">
    <source>
        <dbReference type="ARBA" id="ARBA00022803"/>
    </source>
</evidence>
<reference evidence="6 7" key="2">
    <citation type="submission" date="2019-09" db="EMBL/GenBank/DDBJ databases">
        <title>Complete Genome Sequence and Methylome Analysis of free living Spirochaetas.</title>
        <authorList>
            <person name="Leshcheva N."/>
            <person name="Mikheeva N."/>
        </authorList>
    </citation>
    <scope>NUCLEOTIDE SEQUENCE [LARGE SCALE GENOMIC DNA]</scope>
    <source>
        <strain evidence="6 7">P</strain>
    </source>
</reference>
<keyword evidence="4" id="KW-0812">Transmembrane</keyword>
<feature type="repeat" description="TPR" evidence="3">
    <location>
        <begin position="168"/>
        <end position="201"/>
    </location>
</feature>
<dbReference type="EMBL" id="CP035807">
    <property type="protein sequence ID" value="QEN04038.1"/>
    <property type="molecule type" value="Genomic_DNA"/>
</dbReference>
<dbReference type="InterPro" id="IPR007560">
    <property type="entry name" value="Restrct_endonuc_IV_Mrr"/>
</dbReference>
<dbReference type="Proteomes" id="UP000323824">
    <property type="component" value="Chromosome"/>
</dbReference>
<dbReference type="PROSITE" id="PS50293">
    <property type="entry name" value="TPR_REGION"/>
    <property type="match status" value="1"/>
</dbReference>
<accession>A0A5C1Q9L3</accession>
<dbReference type="InterPro" id="IPR019734">
    <property type="entry name" value="TPR_rpt"/>
</dbReference>
<gene>
    <name evidence="6" type="ORF">EW093_04745</name>
</gene>
<dbReference type="InterPro" id="IPR011990">
    <property type="entry name" value="TPR-like_helical_dom_sf"/>
</dbReference>
<dbReference type="SMART" id="SM00028">
    <property type="entry name" value="TPR"/>
    <property type="match status" value="5"/>
</dbReference>
<organism evidence="6 7">
    <name type="scientific">Thiospirochaeta perfilievii</name>
    <dbReference type="NCBI Taxonomy" id="252967"/>
    <lineage>
        <taxon>Bacteria</taxon>
        <taxon>Pseudomonadati</taxon>
        <taxon>Spirochaetota</taxon>
        <taxon>Spirochaetia</taxon>
        <taxon>Spirochaetales</taxon>
        <taxon>Spirochaetaceae</taxon>
        <taxon>Thiospirochaeta</taxon>
    </lineage>
</organism>
<feature type="domain" description="Restriction endonuclease type IV Mrr" evidence="5">
    <location>
        <begin position="383"/>
        <end position="451"/>
    </location>
</feature>
<protein>
    <submittedName>
        <fullName evidence="6">Tetratricopeptide repeat protein</fullName>
    </submittedName>
</protein>
<sequence length="455" mass="52602">MTTIIILSIAITMVFAIIVFLIVRRAGNHNIGSIQTLIKQGKSSHAIDVLKKMIAKDPQNVDAHFLLAKAFMMENKQELAFMEVKSINKIGEFSPACPEKEFRKLSSKLFLQFNQPDEALKDYLLLIKLSPYESENYYNVGLLFEDRQKSSKAVNYYKKTIELDPRHAGAYLHLGMIMYNSKRYKDAKLFLDSSLKYDETNFITYFYIGKIAKEGKDYMGAIEAFEKALRDKSIKLKALMERGICYIALKKFDLAITELDKSLNLIQRDSEIKYSEQQLLYIHYFMAMAFEQVRDLDKAIEHWVIINKSKKNFKDVSEKLSQYKELQENDRMKDYLTSTRDEYVEICKAICGQINLTAQDIKDVKSGIQLIGLESGKKDWKASKKMSYLVRLLRDSNPVSETTVRNVLDEMKNMNIMKSILISSTEITSDAKKFAESRPIELIGKRKLVKILNQM</sequence>
<evidence type="ECO:0000256" key="1">
    <source>
        <dbReference type="ARBA" id="ARBA00022737"/>
    </source>
</evidence>
<dbReference type="PANTHER" id="PTHR45586">
    <property type="entry name" value="TPR REPEAT-CONTAINING PROTEIN PA4667"/>
    <property type="match status" value="1"/>
</dbReference>
<dbReference type="GO" id="GO:0004519">
    <property type="term" value="F:endonuclease activity"/>
    <property type="evidence" value="ECO:0007669"/>
    <property type="project" value="InterPro"/>
</dbReference>
<dbReference type="InterPro" id="IPR051012">
    <property type="entry name" value="CellSynth/LPSAsmb/PSIAsmb"/>
</dbReference>
<feature type="repeat" description="TPR" evidence="3">
    <location>
        <begin position="134"/>
        <end position="167"/>
    </location>
</feature>
<keyword evidence="1" id="KW-0677">Repeat</keyword>
<dbReference type="PROSITE" id="PS50005">
    <property type="entry name" value="TPR"/>
    <property type="match status" value="2"/>
</dbReference>
<dbReference type="SUPFAM" id="SSF48452">
    <property type="entry name" value="TPR-like"/>
    <property type="match status" value="2"/>
</dbReference>